<dbReference type="Pfam" id="PF02518">
    <property type="entry name" value="HATPase_c"/>
    <property type="match status" value="1"/>
</dbReference>
<dbReference type="SUPFAM" id="SSF55874">
    <property type="entry name" value="ATPase domain of HSP90 chaperone/DNA topoisomerase II/histidine kinase"/>
    <property type="match status" value="1"/>
</dbReference>
<reference evidence="4 5" key="3">
    <citation type="journal article" date="2017" name="Mol. Plant Pathol.">
        <title>A gapless genome sequence of the fungus Botrytis cinerea.</title>
        <authorList>
            <person name="Van Kan J.A."/>
            <person name="Stassen J.H."/>
            <person name="Mosbach A."/>
            <person name="Van Der Lee T.A."/>
            <person name="Faino L."/>
            <person name="Farmer A.D."/>
            <person name="Papasotiriou D.G."/>
            <person name="Zhou S."/>
            <person name="Seidl M.F."/>
            <person name="Cottam E."/>
            <person name="Edel D."/>
            <person name="Hahn M."/>
            <person name="Schwartz D.C."/>
            <person name="Dietrich R.A."/>
            <person name="Widdison S."/>
            <person name="Scalliet G."/>
        </authorList>
    </citation>
    <scope>NUCLEOTIDE SEQUENCE [LARGE SCALE GENOMIC DNA]</scope>
    <source>
        <strain evidence="4 5">B05.10</strain>
    </source>
</reference>
<dbReference type="GeneID" id="5428961"/>
<dbReference type="OrthoDB" id="60033at2759"/>
<dbReference type="GO" id="GO:0000155">
    <property type="term" value="F:phosphorelay sensor kinase activity"/>
    <property type="evidence" value="ECO:0007669"/>
    <property type="project" value="InterPro"/>
</dbReference>
<protein>
    <recommendedName>
        <fullName evidence="3">Histidine kinase domain-containing protein</fullName>
    </recommendedName>
</protein>
<dbReference type="CDD" id="cd00130">
    <property type="entry name" value="PAS"/>
    <property type="match status" value="1"/>
</dbReference>
<dbReference type="InterPro" id="IPR003594">
    <property type="entry name" value="HATPase_dom"/>
</dbReference>
<dbReference type="InterPro" id="IPR036890">
    <property type="entry name" value="HATPase_C_sf"/>
</dbReference>
<gene>
    <name evidence="4" type="ORF">BCIN_15g04540</name>
</gene>
<dbReference type="Gene3D" id="1.10.287.130">
    <property type="match status" value="1"/>
</dbReference>
<dbReference type="InterPro" id="IPR003661">
    <property type="entry name" value="HisK_dim/P_dom"/>
</dbReference>
<dbReference type="PANTHER" id="PTHR43547">
    <property type="entry name" value="TWO-COMPONENT HISTIDINE KINASE"/>
    <property type="match status" value="1"/>
</dbReference>
<dbReference type="InterPro" id="IPR000014">
    <property type="entry name" value="PAS"/>
</dbReference>
<evidence type="ECO:0000313" key="4">
    <source>
        <dbReference type="EMBL" id="ATZ57951.1"/>
    </source>
</evidence>
<dbReference type="InterPro" id="IPR058846">
    <property type="entry name" value="PAS-like"/>
</dbReference>
<dbReference type="SMART" id="SM00388">
    <property type="entry name" value="HisKA"/>
    <property type="match status" value="1"/>
</dbReference>
<dbReference type="PRINTS" id="PR00344">
    <property type="entry name" value="BCTRLSENSOR"/>
</dbReference>
<keyword evidence="1" id="KW-0597">Phosphoprotein</keyword>
<dbReference type="KEGG" id="bfu:BCIN_15g04540"/>
<organism evidence="4 5">
    <name type="scientific">Botryotinia fuckeliana (strain B05.10)</name>
    <name type="common">Noble rot fungus</name>
    <name type="synonym">Botrytis cinerea</name>
    <dbReference type="NCBI Taxonomy" id="332648"/>
    <lineage>
        <taxon>Eukaryota</taxon>
        <taxon>Fungi</taxon>
        <taxon>Dikarya</taxon>
        <taxon>Ascomycota</taxon>
        <taxon>Pezizomycotina</taxon>
        <taxon>Leotiomycetes</taxon>
        <taxon>Helotiales</taxon>
        <taxon>Sclerotiniaceae</taxon>
        <taxon>Botrytis</taxon>
    </lineage>
</organism>
<dbReference type="InterPro" id="IPR004358">
    <property type="entry name" value="Sig_transdc_His_kin-like_C"/>
</dbReference>
<reference evidence="4 5" key="1">
    <citation type="journal article" date="2011" name="PLoS Genet.">
        <title>Genomic analysis of the necrotrophic fungal pathogens Sclerotinia sclerotiorum and Botrytis cinerea.</title>
        <authorList>
            <person name="Amselem J."/>
            <person name="Cuomo C.A."/>
            <person name="van Kan J.A."/>
            <person name="Viaud M."/>
            <person name="Benito E.P."/>
            <person name="Couloux A."/>
            <person name="Coutinho P.M."/>
            <person name="de Vries R.P."/>
            <person name="Dyer P.S."/>
            <person name="Fillinger S."/>
            <person name="Fournier E."/>
            <person name="Gout L."/>
            <person name="Hahn M."/>
            <person name="Kohn L."/>
            <person name="Lapalu N."/>
            <person name="Plummer K.M."/>
            <person name="Pradier J.M."/>
            <person name="Quevillon E."/>
            <person name="Sharon A."/>
            <person name="Simon A."/>
            <person name="ten Have A."/>
            <person name="Tudzynski B."/>
            <person name="Tudzynski P."/>
            <person name="Wincker P."/>
            <person name="Andrew M."/>
            <person name="Anthouard V."/>
            <person name="Beever R.E."/>
            <person name="Beffa R."/>
            <person name="Benoit I."/>
            <person name="Bouzid O."/>
            <person name="Brault B."/>
            <person name="Chen Z."/>
            <person name="Choquer M."/>
            <person name="Collemare J."/>
            <person name="Cotton P."/>
            <person name="Danchin E.G."/>
            <person name="Da Silva C."/>
            <person name="Gautier A."/>
            <person name="Giraud C."/>
            <person name="Giraud T."/>
            <person name="Gonzalez C."/>
            <person name="Grossetete S."/>
            <person name="Guldener U."/>
            <person name="Henrissat B."/>
            <person name="Howlett B.J."/>
            <person name="Kodira C."/>
            <person name="Kretschmer M."/>
            <person name="Lappartient A."/>
            <person name="Leroch M."/>
            <person name="Levis C."/>
            <person name="Mauceli E."/>
            <person name="Neuveglise C."/>
            <person name="Oeser B."/>
            <person name="Pearson M."/>
            <person name="Poulain J."/>
            <person name="Poussereau N."/>
            <person name="Quesneville H."/>
            <person name="Rascle C."/>
            <person name="Schumacher J."/>
            <person name="Segurens B."/>
            <person name="Sexton A."/>
            <person name="Silva E."/>
            <person name="Sirven C."/>
            <person name="Soanes D.M."/>
            <person name="Talbot N.J."/>
            <person name="Templeton M."/>
            <person name="Yandava C."/>
            <person name="Yarden O."/>
            <person name="Zeng Q."/>
            <person name="Rollins J.A."/>
            <person name="Lebrun M.H."/>
            <person name="Dickman M."/>
        </authorList>
    </citation>
    <scope>NUCLEOTIDE SEQUENCE [LARGE SCALE GENOMIC DNA]</scope>
    <source>
        <strain evidence="4 5">B05.10</strain>
    </source>
</reference>
<dbReference type="InterPro" id="IPR005467">
    <property type="entry name" value="His_kinase_dom"/>
</dbReference>
<dbReference type="PROSITE" id="PS50109">
    <property type="entry name" value="HIS_KIN"/>
    <property type="match status" value="1"/>
</dbReference>
<dbReference type="InterPro" id="IPR035965">
    <property type="entry name" value="PAS-like_dom_sf"/>
</dbReference>
<evidence type="ECO:0000256" key="2">
    <source>
        <dbReference type="SAM" id="MobiDB-lite"/>
    </source>
</evidence>
<dbReference type="AlphaFoldDB" id="A0A384K5A8"/>
<dbReference type="Gene3D" id="3.30.450.20">
    <property type="entry name" value="PAS domain"/>
    <property type="match status" value="1"/>
</dbReference>
<dbReference type="SUPFAM" id="SSF55785">
    <property type="entry name" value="PYP-like sensor domain (PAS domain)"/>
    <property type="match status" value="1"/>
</dbReference>
<dbReference type="InterPro" id="IPR013767">
    <property type="entry name" value="PAS_fold"/>
</dbReference>
<sequence>MAMTTQCGSGHSLGVVHVGGDTRHNNNEDTISTDLVLAELGAVDLLRQDSRPSFIVDMSMENEICGLRVVFTNDAFQTYTKFKNIDSWLSGNLSQGGNAFVKWIHTRPSKAVNQYWFRHQRWSKVLLGDRWCVVSGHEMAFSKSVQEDTNAIHCNQLQSRTPQGMLSPIKKWNQNSYLHSETHYSIMRSPGSHNSAVAAHAYFTPSLSFETPFAKFFCSKDWSSTAVEAISEQLLDMTSLISNFSQLSPIAMFIMDAKDGSLLFANEAWTRITGGTIDEHSNLRWLDCLIDEDREFVAEQWYTLLNKKCPVHFQGRCKTLWRPKVPDPSLFGENEVYYTWGECSAVPRLNANGEVEHVVGCLSDVTHIKWATQMQERRLSDAVKEKKEREEFMNMTSHELMNPLSAAVQAAHTMISSLDEINKALSHTHDNVLHDDNSKSYGEIKTSVRRNIEIAKIILACGEHQQKLVEDARMMSKLDINLFLISPTRTEPIRVVDTAMSMLSGETSKLDISIRLEVDPSMEALSSQWLCFDPSRFLQLLLNLLTNANQYAKSSKTRNVVVRLGATTGSPYHKEMGREIQYIPLRTARSDPTLKDASGTGEIVYLHCSITDTGKGLSETERQTLFKKFSQTHLSTHTKYGDSGLGLFICRELAELQGGAIGIGYADSQATGSTFAFYIKTRRSEYKPAELPQETSTGSSQLEDQSSMGDFDVGSDTDVISMSELEFSEPEMTDSEALKCRINGHIHSTSFP</sequence>
<evidence type="ECO:0000256" key="1">
    <source>
        <dbReference type="ARBA" id="ARBA00022553"/>
    </source>
</evidence>
<feature type="compositionally biased region" description="Polar residues" evidence="2">
    <location>
        <begin position="693"/>
        <end position="708"/>
    </location>
</feature>
<feature type="region of interest" description="Disordered" evidence="2">
    <location>
        <begin position="687"/>
        <end position="710"/>
    </location>
</feature>
<dbReference type="VEuPathDB" id="FungiDB:Bcin15g04540"/>
<feature type="domain" description="Histidine kinase" evidence="3">
    <location>
        <begin position="395"/>
        <end position="683"/>
    </location>
</feature>
<keyword evidence="5" id="KW-1185">Reference proteome</keyword>
<evidence type="ECO:0000313" key="5">
    <source>
        <dbReference type="Proteomes" id="UP000001798"/>
    </source>
</evidence>
<dbReference type="Pfam" id="PF26131">
    <property type="entry name" value="PAS-like"/>
    <property type="match status" value="1"/>
</dbReference>
<dbReference type="SUPFAM" id="SSF47384">
    <property type="entry name" value="Homodimeric domain of signal transducing histidine kinase"/>
    <property type="match status" value="1"/>
</dbReference>
<reference evidence="4 5" key="2">
    <citation type="journal article" date="2012" name="Eukaryot. Cell">
        <title>Genome update of Botrytis cinerea strains B05.10 and T4.</title>
        <authorList>
            <person name="Staats M."/>
            <person name="van Kan J.A."/>
        </authorList>
    </citation>
    <scope>NUCLEOTIDE SEQUENCE [LARGE SCALE GENOMIC DNA]</scope>
    <source>
        <strain evidence="4 5">B05.10</strain>
    </source>
</reference>
<dbReference type="PANTHER" id="PTHR43547:SF2">
    <property type="entry name" value="HYBRID SIGNAL TRANSDUCTION HISTIDINE KINASE C"/>
    <property type="match status" value="1"/>
</dbReference>
<dbReference type="RefSeq" id="XP_024553456.1">
    <property type="nucleotide sequence ID" value="XM_024697640.1"/>
</dbReference>
<accession>A0A384K5A8</accession>
<proteinExistence type="predicted"/>
<dbReference type="Proteomes" id="UP000001798">
    <property type="component" value="Chromosome 15"/>
</dbReference>
<dbReference type="Gene3D" id="3.30.565.10">
    <property type="entry name" value="Histidine kinase-like ATPase, C-terminal domain"/>
    <property type="match status" value="1"/>
</dbReference>
<dbReference type="InterPro" id="IPR036097">
    <property type="entry name" value="HisK_dim/P_sf"/>
</dbReference>
<name>A0A384K5A8_BOTFB</name>
<evidence type="ECO:0000259" key="3">
    <source>
        <dbReference type="PROSITE" id="PS50109"/>
    </source>
</evidence>
<dbReference type="SMART" id="SM00387">
    <property type="entry name" value="HATPase_c"/>
    <property type="match status" value="1"/>
</dbReference>
<dbReference type="CDD" id="cd00082">
    <property type="entry name" value="HisKA"/>
    <property type="match status" value="1"/>
</dbReference>
<dbReference type="Pfam" id="PF00989">
    <property type="entry name" value="PAS"/>
    <property type="match status" value="1"/>
</dbReference>
<dbReference type="EMBL" id="CP009819">
    <property type="protein sequence ID" value="ATZ57951.1"/>
    <property type="molecule type" value="Genomic_DNA"/>
</dbReference>